<name>A0A165KEY8_EXIGL</name>
<evidence type="ECO:0000313" key="1">
    <source>
        <dbReference type="EMBL" id="KZV96232.1"/>
    </source>
</evidence>
<organism evidence="1 2">
    <name type="scientific">Exidia glandulosa HHB12029</name>
    <dbReference type="NCBI Taxonomy" id="1314781"/>
    <lineage>
        <taxon>Eukaryota</taxon>
        <taxon>Fungi</taxon>
        <taxon>Dikarya</taxon>
        <taxon>Basidiomycota</taxon>
        <taxon>Agaricomycotina</taxon>
        <taxon>Agaricomycetes</taxon>
        <taxon>Auriculariales</taxon>
        <taxon>Exidiaceae</taxon>
        <taxon>Exidia</taxon>
    </lineage>
</organism>
<evidence type="ECO:0000313" key="2">
    <source>
        <dbReference type="Proteomes" id="UP000077266"/>
    </source>
</evidence>
<reference evidence="1 2" key="1">
    <citation type="journal article" date="2016" name="Mol. Biol. Evol.">
        <title>Comparative Genomics of Early-Diverging Mushroom-Forming Fungi Provides Insights into the Origins of Lignocellulose Decay Capabilities.</title>
        <authorList>
            <person name="Nagy L.G."/>
            <person name="Riley R."/>
            <person name="Tritt A."/>
            <person name="Adam C."/>
            <person name="Daum C."/>
            <person name="Floudas D."/>
            <person name="Sun H."/>
            <person name="Yadav J.S."/>
            <person name="Pangilinan J."/>
            <person name="Larsson K.H."/>
            <person name="Matsuura K."/>
            <person name="Barry K."/>
            <person name="Labutti K."/>
            <person name="Kuo R."/>
            <person name="Ohm R.A."/>
            <person name="Bhattacharya S.S."/>
            <person name="Shirouzu T."/>
            <person name="Yoshinaga Y."/>
            <person name="Martin F.M."/>
            <person name="Grigoriev I.V."/>
            <person name="Hibbett D.S."/>
        </authorList>
    </citation>
    <scope>NUCLEOTIDE SEQUENCE [LARGE SCALE GENOMIC DNA]</scope>
    <source>
        <strain evidence="1 2">HHB12029</strain>
    </source>
</reference>
<accession>A0A165KEY8</accession>
<dbReference type="Proteomes" id="UP000077266">
    <property type="component" value="Unassembled WGS sequence"/>
</dbReference>
<proteinExistence type="predicted"/>
<dbReference type="EMBL" id="KV425945">
    <property type="protein sequence ID" value="KZV96232.1"/>
    <property type="molecule type" value="Genomic_DNA"/>
</dbReference>
<sequence length="198" mass="21800">MPLRDRQTQGITVGSNPTVNYGSSKTGLVSRCVVPIPSLCAIQRVFNSERQSESVACAIGNCAIKLLAICGLAKIDALRSRRHAVRVWGTYVPVSADGRDGRCFPQHPPQTTTGMERELGPSALPQSLTRHIVPIITDPSRFTRDQKLEARSKNDHRTQRAVCHGRIPAGVVTVVIIRQRRMPEQSETAWVWGVARGE</sequence>
<gene>
    <name evidence="1" type="ORF">EXIGLDRAFT_434582</name>
</gene>
<dbReference type="AlphaFoldDB" id="A0A165KEY8"/>
<dbReference type="InParanoid" id="A0A165KEY8"/>
<keyword evidence="2" id="KW-1185">Reference proteome</keyword>
<protein>
    <submittedName>
        <fullName evidence="1">Uncharacterized protein</fullName>
    </submittedName>
</protein>